<accession>A0A1I6N0I0</accession>
<sequence>MARILFGVLFVLAGMLHFVKPGMYVKIMPPMVPAPWMMVYLSGVAEILGGVGVLVPVTRQAAAWGLVALLVCVWPANFYMAMRPELFPGIPVWALWVRVPMQMPMIWWAWMYTRG</sequence>
<evidence type="ECO:0000256" key="3">
    <source>
        <dbReference type="ARBA" id="ARBA00022989"/>
    </source>
</evidence>
<proteinExistence type="predicted"/>
<gene>
    <name evidence="6" type="ORF">SAMN05421771_4200</name>
</gene>
<keyword evidence="2 5" id="KW-0812">Transmembrane</keyword>
<dbReference type="Proteomes" id="UP000199024">
    <property type="component" value="Unassembled WGS sequence"/>
</dbReference>
<keyword evidence="7" id="KW-1185">Reference proteome</keyword>
<keyword evidence="3 5" id="KW-1133">Transmembrane helix</keyword>
<dbReference type="Pfam" id="PF07681">
    <property type="entry name" value="DoxX"/>
    <property type="match status" value="1"/>
</dbReference>
<dbReference type="GO" id="GO:0016020">
    <property type="term" value="C:membrane"/>
    <property type="evidence" value="ECO:0007669"/>
    <property type="project" value="UniProtKB-SubCell"/>
</dbReference>
<dbReference type="EMBL" id="FOZL01000002">
    <property type="protein sequence ID" value="SFS21450.1"/>
    <property type="molecule type" value="Genomic_DNA"/>
</dbReference>
<dbReference type="InterPro" id="IPR032808">
    <property type="entry name" value="DoxX"/>
</dbReference>
<organism evidence="6 7">
    <name type="scientific">Granulicella pectinivorans</name>
    <dbReference type="NCBI Taxonomy" id="474950"/>
    <lineage>
        <taxon>Bacteria</taxon>
        <taxon>Pseudomonadati</taxon>
        <taxon>Acidobacteriota</taxon>
        <taxon>Terriglobia</taxon>
        <taxon>Terriglobales</taxon>
        <taxon>Acidobacteriaceae</taxon>
        <taxon>Granulicella</taxon>
    </lineage>
</organism>
<evidence type="ECO:0000256" key="4">
    <source>
        <dbReference type="ARBA" id="ARBA00023136"/>
    </source>
</evidence>
<dbReference type="OrthoDB" id="327939at2"/>
<dbReference type="AlphaFoldDB" id="A0A1I6N0I0"/>
<dbReference type="PANTHER" id="PTHR36974">
    <property type="entry name" value="MEMBRANE PROTEIN-RELATED"/>
    <property type="match status" value="1"/>
</dbReference>
<dbReference type="STRING" id="474950.SAMN05421771_4200"/>
<dbReference type="PANTHER" id="PTHR36974:SF1">
    <property type="entry name" value="DOXX FAMILY MEMBRANE PROTEIN"/>
    <property type="match status" value="1"/>
</dbReference>
<feature type="transmembrane region" description="Helical" evidence="5">
    <location>
        <begin position="93"/>
        <end position="112"/>
    </location>
</feature>
<protein>
    <submittedName>
        <fullName evidence="6">Uncharacterized membrane protein</fullName>
    </submittedName>
</protein>
<feature type="transmembrane region" description="Helical" evidence="5">
    <location>
        <begin position="62"/>
        <end position="81"/>
    </location>
</feature>
<evidence type="ECO:0000313" key="7">
    <source>
        <dbReference type="Proteomes" id="UP000199024"/>
    </source>
</evidence>
<evidence type="ECO:0000313" key="6">
    <source>
        <dbReference type="EMBL" id="SFS21450.1"/>
    </source>
</evidence>
<evidence type="ECO:0000256" key="5">
    <source>
        <dbReference type="SAM" id="Phobius"/>
    </source>
</evidence>
<name>A0A1I6N0I0_9BACT</name>
<keyword evidence="4 5" id="KW-0472">Membrane</keyword>
<reference evidence="6 7" key="1">
    <citation type="submission" date="2016-10" db="EMBL/GenBank/DDBJ databases">
        <authorList>
            <person name="de Groot N.N."/>
        </authorList>
    </citation>
    <scope>NUCLEOTIDE SEQUENCE [LARGE SCALE GENOMIC DNA]</scope>
    <source>
        <strain evidence="6 7">DSM 21001</strain>
    </source>
</reference>
<dbReference type="RefSeq" id="WP_089843521.1">
    <property type="nucleotide sequence ID" value="NZ_FOZL01000002.1"/>
</dbReference>
<evidence type="ECO:0000256" key="1">
    <source>
        <dbReference type="ARBA" id="ARBA00004141"/>
    </source>
</evidence>
<feature type="transmembrane region" description="Helical" evidence="5">
    <location>
        <begin position="37"/>
        <end position="55"/>
    </location>
</feature>
<evidence type="ECO:0000256" key="2">
    <source>
        <dbReference type="ARBA" id="ARBA00022692"/>
    </source>
</evidence>
<comment type="subcellular location">
    <subcellularLocation>
        <location evidence="1">Membrane</location>
        <topology evidence="1">Multi-pass membrane protein</topology>
    </subcellularLocation>
</comment>